<dbReference type="PROSITE" id="PS00166">
    <property type="entry name" value="ENOYL_COA_HYDRATASE"/>
    <property type="match status" value="1"/>
</dbReference>
<dbReference type="InterPro" id="IPR029045">
    <property type="entry name" value="ClpP/crotonase-like_dom_sf"/>
</dbReference>
<comment type="similarity">
    <text evidence="1 3">Belongs to the enoyl-CoA hydratase/isomerase family.</text>
</comment>
<evidence type="ECO:0000256" key="1">
    <source>
        <dbReference type="ARBA" id="ARBA00005254"/>
    </source>
</evidence>
<evidence type="ECO:0000313" key="5">
    <source>
        <dbReference type="EMBL" id="MTW05185.1"/>
    </source>
</evidence>
<dbReference type="SUPFAM" id="SSF52096">
    <property type="entry name" value="ClpP/crotonase"/>
    <property type="match status" value="1"/>
</dbReference>
<protein>
    <submittedName>
        <fullName evidence="5">Enoyl-CoA hydratase</fullName>
    </submittedName>
</protein>
<dbReference type="InterPro" id="IPR014748">
    <property type="entry name" value="Enoyl-CoA_hydra_C"/>
</dbReference>
<gene>
    <name evidence="5" type="ORF">GM668_24210</name>
</gene>
<dbReference type="InterPro" id="IPR054898">
    <property type="entry name" value="EnCoAhydt_DpgD"/>
</dbReference>
<evidence type="ECO:0000256" key="3">
    <source>
        <dbReference type="RuleBase" id="RU003707"/>
    </source>
</evidence>
<feature type="compositionally biased region" description="Basic and acidic residues" evidence="4">
    <location>
        <begin position="250"/>
        <end position="265"/>
    </location>
</feature>
<dbReference type="Gene3D" id="3.90.226.10">
    <property type="entry name" value="2-enoyl-CoA Hydratase, Chain A, domain 1"/>
    <property type="match status" value="1"/>
</dbReference>
<dbReference type="Pfam" id="PF00378">
    <property type="entry name" value="ECH_1"/>
    <property type="match status" value="1"/>
</dbReference>
<reference evidence="5 6" key="1">
    <citation type="submission" date="2019-11" db="EMBL/GenBank/DDBJ databases">
        <title>Type strains purchased from KCTC, JCM and DSMZ.</title>
        <authorList>
            <person name="Lu H."/>
        </authorList>
    </citation>
    <scope>NUCLEOTIDE SEQUENCE [LARGE SCALE GENOMIC DNA]</scope>
    <source>
        <strain evidence="5 6">KCTC 42409</strain>
    </source>
</reference>
<dbReference type="GO" id="GO:0006635">
    <property type="term" value="P:fatty acid beta-oxidation"/>
    <property type="evidence" value="ECO:0007669"/>
    <property type="project" value="TreeGrafter"/>
</dbReference>
<dbReference type="InterPro" id="IPR018376">
    <property type="entry name" value="Enoyl-CoA_hyd/isom_CS"/>
</dbReference>
<evidence type="ECO:0000313" key="6">
    <source>
        <dbReference type="Proteomes" id="UP000484015"/>
    </source>
</evidence>
<accession>A0A6L6Q6F9</accession>
<name>A0A6L6Q6F9_9BURK</name>
<dbReference type="PANTHER" id="PTHR11941">
    <property type="entry name" value="ENOYL-COA HYDRATASE-RELATED"/>
    <property type="match status" value="1"/>
</dbReference>
<dbReference type="GO" id="GO:0016829">
    <property type="term" value="F:lyase activity"/>
    <property type="evidence" value="ECO:0007669"/>
    <property type="project" value="UniProtKB-KW"/>
</dbReference>
<dbReference type="AlphaFoldDB" id="A0A6L6Q6F9"/>
<dbReference type="FunFam" id="3.90.226.10:FF:000009">
    <property type="entry name" value="Carnitinyl-CoA dehydratase"/>
    <property type="match status" value="1"/>
</dbReference>
<feature type="region of interest" description="Disordered" evidence="4">
    <location>
        <begin position="250"/>
        <end position="271"/>
    </location>
</feature>
<organism evidence="5 6">
    <name type="scientific">Pseudoduganella ginsengisoli</name>
    <dbReference type="NCBI Taxonomy" id="1462440"/>
    <lineage>
        <taxon>Bacteria</taxon>
        <taxon>Pseudomonadati</taxon>
        <taxon>Pseudomonadota</taxon>
        <taxon>Betaproteobacteria</taxon>
        <taxon>Burkholderiales</taxon>
        <taxon>Oxalobacteraceae</taxon>
        <taxon>Telluria group</taxon>
        <taxon>Pseudoduganella</taxon>
    </lineage>
</organism>
<dbReference type="Proteomes" id="UP000484015">
    <property type="component" value="Unassembled WGS sequence"/>
</dbReference>
<dbReference type="CDD" id="cd06558">
    <property type="entry name" value="crotonase-like"/>
    <property type="match status" value="1"/>
</dbReference>
<dbReference type="Gene3D" id="1.10.12.10">
    <property type="entry name" value="Lyase 2-enoyl-coa Hydratase, Chain A, domain 2"/>
    <property type="match status" value="1"/>
</dbReference>
<dbReference type="PANTHER" id="PTHR11941:SF54">
    <property type="entry name" value="ENOYL-COA HYDRATASE, MITOCHONDRIAL"/>
    <property type="match status" value="1"/>
</dbReference>
<dbReference type="NCBIfam" id="NF042430">
    <property type="entry name" value="EnCoAhydt_DpgD"/>
    <property type="match status" value="1"/>
</dbReference>
<dbReference type="InterPro" id="IPR001753">
    <property type="entry name" value="Enoyl-CoA_hydra/iso"/>
</dbReference>
<dbReference type="EMBL" id="WNLA01000021">
    <property type="protein sequence ID" value="MTW05185.1"/>
    <property type="molecule type" value="Genomic_DNA"/>
</dbReference>
<keyword evidence="6" id="KW-1185">Reference proteome</keyword>
<proteinExistence type="inferred from homology"/>
<evidence type="ECO:0000256" key="2">
    <source>
        <dbReference type="ARBA" id="ARBA00023239"/>
    </source>
</evidence>
<keyword evidence="2" id="KW-0456">Lyase</keyword>
<dbReference type="OrthoDB" id="9774843at2"/>
<evidence type="ECO:0000256" key="4">
    <source>
        <dbReference type="SAM" id="MobiDB-lite"/>
    </source>
</evidence>
<comment type="caution">
    <text evidence="5">The sequence shown here is derived from an EMBL/GenBank/DDBJ whole genome shotgun (WGS) entry which is preliminary data.</text>
</comment>
<sequence>MSAMERDDAPHVQYEKRGRVAYITLSRPHVLNAMNLRMHGELAEIWDDFERDDSLWLAVLTGAGERAFSVGQDLKELAARNRNGASASSFGSKGLPGWPRLTERFDMAKPVIARVNGYALGGGFELALACDIVVAAEHAQFALPEAGLGLIAGAGGVFRLTRQMPFKAAMGYLMTGRRMTAARALQFGLVNDVVPADQLDACVDGWVQDILRSAPLAVRAIKQVAAQSAHLPLEQAFSARYSCEDARRASDDCREGPAAFAEKRPPRWSGR</sequence>